<keyword evidence="3" id="KW-1185">Reference proteome</keyword>
<dbReference type="Proteomes" id="UP000243525">
    <property type="component" value="Unassembled WGS sequence"/>
</dbReference>
<sequence length="103" mass="11875">MPDGLSQQTIDRLSQLFARHRQITEVILYGSRAKGNFSEGSDIDLTIKGESLDFTLLQQLNREIDDLLLPWMVDLSLFESLKNEALIDHIQRMGISIYRKQQP</sequence>
<organism evidence="2 3">
    <name type="scientific">Mangrovibacterium marinum</name>
    <dbReference type="NCBI Taxonomy" id="1639118"/>
    <lineage>
        <taxon>Bacteria</taxon>
        <taxon>Pseudomonadati</taxon>
        <taxon>Bacteroidota</taxon>
        <taxon>Bacteroidia</taxon>
        <taxon>Marinilabiliales</taxon>
        <taxon>Prolixibacteraceae</taxon>
        <taxon>Mangrovibacterium</taxon>
    </lineage>
</organism>
<name>A0A2T5C072_9BACT</name>
<dbReference type="EMBL" id="QAAD01000011">
    <property type="protein sequence ID" value="PTN07968.1"/>
    <property type="molecule type" value="Genomic_DNA"/>
</dbReference>
<keyword evidence="2" id="KW-0808">Transferase</keyword>
<evidence type="ECO:0000313" key="2">
    <source>
        <dbReference type="EMBL" id="PTN07968.1"/>
    </source>
</evidence>
<dbReference type="RefSeq" id="WP_107822704.1">
    <property type="nucleotide sequence ID" value="NZ_OY782574.1"/>
</dbReference>
<dbReference type="SUPFAM" id="SSF81301">
    <property type="entry name" value="Nucleotidyltransferase"/>
    <property type="match status" value="1"/>
</dbReference>
<dbReference type="InterPro" id="IPR043519">
    <property type="entry name" value="NT_sf"/>
</dbReference>
<evidence type="ECO:0000259" key="1">
    <source>
        <dbReference type="Pfam" id="PF18765"/>
    </source>
</evidence>
<accession>A0A2T5C072</accession>
<dbReference type="Pfam" id="PF18765">
    <property type="entry name" value="Polbeta"/>
    <property type="match status" value="1"/>
</dbReference>
<dbReference type="OrthoDB" id="9803106at2"/>
<evidence type="ECO:0000313" key="3">
    <source>
        <dbReference type="Proteomes" id="UP000243525"/>
    </source>
</evidence>
<protein>
    <submittedName>
        <fullName evidence="2">Nucleotidyltransferase-like protein</fullName>
    </submittedName>
</protein>
<proteinExistence type="predicted"/>
<comment type="caution">
    <text evidence="2">The sequence shown here is derived from an EMBL/GenBank/DDBJ whole genome shotgun (WGS) entry which is preliminary data.</text>
</comment>
<dbReference type="InterPro" id="IPR041633">
    <property type="entry name" value="Polbeta"/>
</dbReference>
<gene>
    <name evidence="2" type="ORF">C8N47_1118</name>
</gene>
<dbReference type="Gene3D" id="3.30.460.10">
    <property type="entry name" value="Beta Polymerase, domain 2"/>
    <property type="match status" value="1"/>
</dbReference>
<reference evidence="2 3" key="1">
    <citation type="submission" date="2018-04" db="EMBL/GenBank/DDBJ databases">
        <title>Genomic Encyclopedia of Archaeal and Bacterial Type Strains, Phase II (KMG-II): from individual species to whole genera.</title>
        <authorList>
            <person name="Goeker M."/>
        </authorList>
    </citation>
    <scope>NUCLEOTIDE SEQUENCE [LARGE SCALE GENOMIC DNA]</scope>
    <source>
        <strain evidence="2 3">DSM 28823</strain>
    </source>
</reference>
<dbReference type="AlphaFoldDB" id="A0A2T5C072"/>
<dbReference type="CDD" id="cd05403">
    <property type="entry name" value="NT_KNTase_like"/>
    <property type="match status" value="1"/>
</dbReference>
<dbReference type="GO" id="GO:0016740">
    <property type="term" value="F:transferase activity"/>
    <property type="evidence" value="ECO:0007669"/>
    <property type="project" value="UniProtKB-KW"/>
</dbReference>
<feature type="domain" description="Polymerase beta nucleotidyltransferase" evidence="1">
    <location>
        <begin position="13"/>
        <end position="102"/>
    </location>
</feature>